<comment type="similarity">
    <text evidence="2 7 8">Belongs to the dihydrofolate reductase family.</text>
</comment>
<evidence type="ECO:0000313" key="11">
    <source>
        <dbReference type="Proteomes" id="UP000034536"/>
    </source>
</evidence>
<dbReference type="GO" id="GO:0046654">
    <property type="term" value="P:tetrahydrofolate biosynthetic process"/>
    <property type="evidence" value="ECO:0007669"/>
    <property type="project" value="UniProtKB-UniPathway"/>
</dbReference>
<feature type="domain" description="DHFR" evidence="9">
    <location>
        <begin position="6"/>
        <end position="174"/>
    </location>
</feature>
<evidence type="ECO:0000256" key="5">
    <source>
        <dbReference type="ARBA" id="ARBA00022857"/>
    </source>
</evidence>
<accession>A0A0G0FFS2</accession>
<dbReference type="PRINTS" id="PR00070">
    <property type="entry name" value="DHFR"/>
</dbReference>
<evidence type="ECO:0000256" key="2">
    <source>
        <dbReference type="ARBA" id="ARBA00009539"/>
    </source>
</evidence>
<evidence type="ECO:0000256" key="8">
    <source>
        <dbReference type="RuleBase" id="RU004474"/>
    </source>
</evidence>
<sequence length="174" mass="19775">MDKKPTISIVAAMDENRGIGYKGKIPWHIKEDLLRFKHLTVGKTVIFGRKTYKSLLGYYQRSGRPMPTRNTIVVSRSFGSIALSSIAQDLHYASSVEEAIKLAKKIEPVEVFISGGGEIFNKGIKYAEKLYLTIVKGRFQADTFFPDYSKFEKVVFEKNHTLGDIKFKFVELSK</sequence>
<dbReference type="PANTHER" id="PTHR48069">
    <property type="entry name" value="DIHYDROFOLATE REDUCTASE"/>
    <property type="match status" value="1"/>
</dbReference>
<name>A0A0G0FFS2_9BACT</name>
<dbReference type="GO" id="GO:0050661">
    <property type="term" value="F:NADP binding"/>
    <property type="evidence" value="ECO:0007669"/>
    <property type="project" value="InterPro"/>
</dbReference>
<comment type="pathway">
    <text evidence="1 7">Cofactor biosynthesis; tetrahydrofolate biosynthesis; 5,6,7,8-tetrahydrofolate from 7,8-dihydrofolate: step 1/1.</text>
</comment>
<dbReference type="GO" id="GO:0046655">
    <property type="term" value="P:folic acid metabolic process"/>
    <property type="evidence" value="ECO:0007669"/>
    <property type="project" value="TreeGrafter"/>
</dbReference>
<evidence type="ECO:0000256" key="1">
    <source>
        <dbReference type="ARBA" id="ARBA00004903"/>
    </source>
</evidence>
<dbReference type="PROSITE" id="PS51330">
    <property type="entry name" value="DHFR_2"/>
    <property type="match status" value="1"/>
</dbReference>
<dbReference type="InterPro" id="IPR024072">
    <property type="entry name" value="DHFR-like_dom_sf"/>
</dbReference>
<evidence type="ECO:0000256" key="6">
    <source>
        <dbReference type="ARBA" id="ARBA00023002"/>
    </source>
</evidence>
<proteinExistence type="inferred from homology"/>
<dbReference type="EMBL" id="LBQX01000026">
    <property type="protein sequence ID" value="KKP86310.1"/>
    <property type="molecule type" value="Genomic_DNA"/>
</dbReference>
<evidence type="ECO:0000313" key="10">
    <source>
        <dbReference type="EMBL" id="KKP86310.1"/>
    </source>
</evidence>
<comment type="caution">
    <text evidence="10">The sequence shown here is derived from an EMBL/GenBank/DDBJ whole genome shotgun (WGS) entry which is preliminary data.</text>
</comment>
<dbReference type="InterPro" id="IPR012259">
    <property type="entry name" value="DHFR"/>
</dbReference>
<dbReference type="Pfam" id="PF00186">
    <property type="entry name" value="DHFR_1"/>
    <property type="match status" value="1"/>
</dbReference>
<dbReference type="UniPathway" id="UPA00077">
    <property type="reaction ID" value="UER00158"/>
</dbReference>
<keyword evidence="4 7" id="KW-0554">One-carbon metabolism</keyword>
<protein>
    <recommendedName>
        <fullName evidence="3 7">Dihydrofolate reductase</fullName>
        <ecNumber evidence="3 7">1.5.1.3</ecNumber>
    </recommendedName>
</protein>
<keyword evidence="6 7" id="KW-0560">Oxidoreductase</keyword>
<dbReference type="CDD" id="cd00209">
    <property type="entry name" value="DHFR"/>
    <property type="match status" value="1"/>
</dbReference>
<dbReference type="PROSITE" id="PS00075">
    <property type="entry name" value="DHFR_1"/>
    <property type="match status" value="1"/>
</dbReference>
<dbReference type="AlphaFoldDB" id="A0A0G0FFS2"/>
<dbReference type="GO" id="GO:0046452">
    <property type="term" value="P:dihydrofolate metabolic process"/>
    <property type="evidence" value="ECO:0007669"/>
    <property type="project" value="TreeGrafter"/>
</dbReference>
<evidence type="ECO:0000256" key="4">
    <source>
        <dbReference type="ARBA" id="ARBA00022563"/>
    </source>
</evidence>
<gene>
    <name evidence="10" type="ORF">UR89_C0026G0008</name>
</gene>
<evidence type="ECO:0000259" key="9">
    <source>
        <dbReference type="PROSITE" id="PS51330"/>
    </source>
</evidence>
<dbReference type="Proteomes" id="UP000034536">
    <property type="component" value="Unassembled WGS sequence"/>
</dbReference>
<evidence type="ECO:0000256" key="3">
    <source>
        <dbReference type="ARBA" id="ARBA00012856"/>
    </source>
</evidence>
<dbReference type="InterPro" id="IPR001796">
    <property type="entry name" value="DHFR_dom"/>
</dbReference>
<dbReference type="SUPFAM" id="SSF53597">
    <property type="entry name" value="Dihydrofolate reductase-like"/>
    <property type="match status" value="1"/>
</dbReference>
<evidence type="ECO:0000256" key="7">
    <source>
        <dbReference type="PIRNR" id="PIRNR000194"/>
    </source>
</evidence>
<comment type="catalytic activity">
    <reaction evidence="7">
        <text>(6S)-5,6,7,8-tetrahydrofolate + NADP(+) = 7,8-dihydrofolate + NADPH + H(+)</text>
        <dbReference type="Rhea" id="RHEA:15009"/>
        <dbReference type="ChEBI" id="CHEBI:15378"/>
        <dbReference type="ChEBI" id="CHEBI:57451"/>
        <dbReference type="ChEBI" id="CHEBI:57453"/>
        <dbReference type="ChEBI" id="CHEBI:57783"/>
        <dbReference type="ChEBI" id="CHEBI:58349"/>
        <dbReference type="EC" id="1.5.1.3"/>
    </reaction>
</comment>
<dbReference type="GO" id="GO:0006730">
    <property type="term" value="P:one-carbon metabolic process"/>
    <property type="evidence" value="ECO:0007669"/>
    <property type="project" value="UniProtKB-KW"/>
</dbReference>
<dbReference type="EC" id="1.5.1.3" evidence="3 7"/>
<dbReference type="PANTHER" id="PTHR48069:SF3">
    <property type="entry name" value="DIHYDROFOLATE REDUCTASE"/>
    <property type="match status" value="1"/>
</dbReference>
<organism evidence="10 11">
    <name type="scientific">Candidatus Roizmanbacteria bacterium GW2011_GWA2_35_8</name>
    <dbReference type="NCBI Taxonomy" id="1618479"/>
    <lineage>
        <taxon>Bacteria</taxon>
        <taxon>Candidatus Roizmaniibacteriota</taxon>
    </lineage>
</organism>
<dbReference type="GO" id="GO:0004146">
    <property type="term" value="F:dihydrofolate reductase activity"/>
    <property type="evidence" value="ECO:0007669"/>
    <property type="project" value="UniProtKB-EC"/>
</dbReference>
<dbReference type="InterPro" id="IPR017925">
    <property type="entry name" value="DHFR_CS"/>
</dbReference>
<keyword evidence="5 7" id="KW-0521">NADP</keyword>
<dbReference type="PIRSF" id="PIRSF000194">
    <property type="entry name" value="DHFR"/>
    <property type="match status" value="1"/>
</dbReference>
<reference evidence="10 11" key="1">
    <citation type="journal article" date="2015" name="Nature">
        <title>rRNA introns, odd ribosomes, and small enigmatic genomes across a large radiation of phyla.</title>
        <authorList>
            <person name="Brown C.T."/>
            <person name="Hug L.A."/>
            <person name="Thomas B.C."/>
            <person name="Sharon I."/>
            <person name="Castelle C.J."/>
            <person name="Singh A."/>
            <person name="Wilkins M.J."/>
            <person name="Williams K.H."/>
            <person name="Banfield J.F."/>
        </authorList>
    </citation>
    <scope>NUCLEOTIDE SEQUENCE [LARGE SCALE GENOMIC DNA]</scope>
</reference>
<comment type="function">
    <text evidence="7">Key enzyme in folate metabolism. Catalyzes an essential reaction for de novo glycine and purine synthesis, and for DNA precursor synthesis.</text>
</comment>
<dbReference type="Gene3D" id="3.40.430.10">
    <property type="entry name" value="Dihydrofolate Reductase, subunit A"/>
    <property type="match status" value="1"/>
</dbReference>